<dbReference type="Gene3D" id="3.90.25.10">
    <property type="entry name" value="UDP-galactose 4-epimerase, domain 1"/>
    <property type="match status" value="1"/>
</dbReference>
<protein>
    <submittedName>
        <fullName evidence="2">dTDP-glucose 4,6-dehydratase</fullName>
    </submittedName>
</protein>
<comment type="caution">
    <text evidence="2">The sequence shown here is derived from an EMBL/GenBank/DDBJ whole genome shotgun (WGS) entry which is preliminary data.</text>
</comment>
<evidence type="ECO:0000259" key="1">
    <source>
        <dbReference type="Pfam" id="PF16363"/>
    </source>
</evidence>
<sequence length="324" mass="37236">MKLLIIGGSGFIGKHLIKYLFKKYPGYEIVNMDKLSYQHDMDSMEEIVGDHKYKFVEGDIRDSKIIQPLVNDAEVIINLATSLRFDSDGSFLTTDIVGTFNLLEAIRKDKIRKLIHVSDYVVYGDSVIEKDAAKLFTETDSLNPMTPGAASKSGSDRLAYSYYLTYETPVTILRCANNFGPYQYPTKLIPFFIIQALEGKKLPIHGEGKHMRDWIYVEDQVEAIDYVLHGKNTNGQVYNIGASCEKSVLEVTELILTIMDRSKDLIDFVKEPVGHTQRRSIDVSKIRTELGWQAKWNFNEAMEQTIDWYIKNHRWWEKLLGENK</sequence>
<dbReference type="InterPro" id="IPR016040">
    <property type="entry name" value="NAD(P)-bd_dom"/>
</dbReference>
<reference evidence="2 3" key="1">
    <citation type="journal article" date="2015" name="Nature">
        <title>rRNA introns, odd ribosomes, and small enigmatic genomes across a large radiation of phyla.</title>
        <authorList>
            <person name="Brown C.T."/>
            <person name="Hug L.A."/>
            <person name="Thomas B.C."/>
            <person name="Sharon I."/>
            <person name="Castelle C.J."/>
            <person name="Singh A."/>
            <person name="Wilkins M.J."/>
            <person name="Williams K.H."/>
            <person name="Banfield J.F."/>
        </authorList>
    </citation>
    <scope>NUCLEOTIDE SEQUENCE [LARGE SCALE GENOMIC DNA]</scope>
</reference>
<name>A0A0G0BLF1_UNCC3</name>
<accession>A0A0G0BLF1</accession>
<organism evidence="2 3">
    <name type="scientific">candidate division CPR3 bacterium GW2011_GWF2_35_18</name>
    <dbReference type="NCBI Taxonomy" id="1618350"/>
    <lineage>
        <taxon>Bacteria</taxon>
        <taxon>Bacteria division CPR3</taxon>
    </lineage>
</organism>
<dbReference type="PATRIC" id="fig|1618350.3.peg.246"/>
<evidence type="ECO:0000313" key="3">
    <source>
        <dbReference type="Proteomes" id="UP000034581"/>
    </source>
</evidence>
<dbReference type="AlphaFoldDB" id="A0A0G0BLF1"/>
<evidence type="ECO:0000313" key="2">
    <source>
        <dbReference type="EMBL" id="KKP70329.1"/>
    </source>
</evidence>
<dbReference type="STRING" id="1618350.UR67_C0001G0238"/>
<dbReference type="Proteomes" id="UP000034581">
    <property type="component" value="Unassembled WGS sequence"/>
</dbReference>
<dbReference type="PANTHER" id="PTHR43000">
    <property type="entry name" value="DTDP-D-GLUCOSE 4,6-DEHYDRATASE-RELATED"/>
    <property type="match status" value="1"/>
</dbReference>
<dbReference type="Gene3D" id="3.40.50.720">
    <property type="entry name" value="NAD(P)-binding Rossmann-like Domain"/>
    <property type="match status" value="1"/>
</dbReference>
<dbReference type="Pfam" id="PF16363">
    <property type="entry name" value="GDP_Man_Dehyd"/>
    <property type="match status" value="1"/>
</dbReference>
<dbReference type="SUPFAM" id="SSF51735">
    <property type="entry name" value="NAD(P)-binding Rossmann-fold domains"/>
    <property type="match status" value="1"/>
</dbReference>
<dbReference type="InterPro" id="IPR036291">
    <property type="entry name" value="NAD(P)-bd_dom_sf"/>
</dbReference>
<proteinExistence type="predicted"/>
<gene>
    <name evidence="2" type="ORF">UR67_C0001G0238</name>
</gene>
<feature type="domain" description="NAD(P)-binding" evidence="1">
    <location>
        <begin position="4"/>
        <end position="304"/>
    </location>
</feature>
<dbReference type="EMBL" id="LBQB01000001">
    <property type="protein sequence ID" value="KKP70329.1"/>
    <property type="molecule type" value="Genomic_DNA"/>
</dbReference>